<name>A0A7I8DPV5_9FIRM</name>
<keyword evidence="1" id="KW-0472">Membrane</keyword>
<sequence length="744" mass="85156">MKYKFNTKTFIKTIQLTLKKLFLRVTGGIKEWGLRNYKGTEKPLALPTDIITGSLIALIFLDAGLPKLLGFFLSFIVILILLTLLRLIVIPIAKVAWKISPRSIYLIIELYWVFTYLWNMSLGSGGDSTYTPSQVFAVILILALLLLLRSFYAVFRLHRKTPSLFVLLFLSFLITGTGTWFIVSNGFSYQYVKEYISIQKDRQVFSANTDLPLGPLKIDSIEYSPKGDRLSTSTVDLSNYVTYEGFTKKIRDFYWGYSIDKVPVKGKVWYPSEGNNYPVMFIVHGNHMMTADSYLGYSYLGEYLASFGYVVVSVDESFLNGYIDEGLSGENDARAILLLENMEDIEKANKSVKSPLYQKMDFDNLTLAGHSRGGEAITIAALYNTLSVLPDNGNIHLYYKFNIKSLIAIAPCADQYRPSGRDVELKDINYLLVHGSNDQDVSYMMGEKQYHNITFTGAKDNFKAFLYIADANHGQFNTKWGRFDLMTPFNMMLNTKNLLPVKTQQNTLKTTIKKFLDATARKDSKAKAFFTDYNTMRQELPENLYLNGYEDSTVQTICDFEEDTDLTTASIDNVKLSSMGSSYWYETKLYYELNGPDRDDFALSYAWKDSLSSYYEMQFTSPYQNSKNYFEFDVMDDREFKKGEKDITPMDFTVKIADEKGESAYAALSDYAKVYPSLPVMTTKLQFITNSPVYKHYFQTVRIPIEAFIHKNKKLDISSIKEISFYFNKVNDGKIKLDNIGFSD</sequence>
<organism evidence="2 3">
    <name type="scientific">Anaerocolumna chitinilytica</name>
    <dbReference type="NCBI Taxonomy" id="1727145"/>
    <lineage>
        <taxon>Bacteria</taxon>
        <taxon>Bacillati</taxon>
        <taxon>Bacillota</taxon>
        <taxon>Clostridia</taxon>
        <taxon>Lachnospirales</taxon>
        <taxon>Lachnospiraceae</taxon>
        <taxon>Anaerocolumna</taxon>
    </lineage>
</organism>
<keyword evidence="1" id="KW-0812">Transmembrane</keyword>
<dbReference type="InterPro" id="IPR029058">
    <property type="entry name" value="AB_hydrolase_fold"/>
</dbReference>
<dbReference type="AlphaFoldDB" id="A0A7I8DPV5"/>
<reference evidence="2 3" key="2">
    <citation type="submission" date="2020-08" db="EMBL/GenBank/DDBJ databases">
        <authorList>
            <person name="Ueki A."/>
            <person name="Tonouchi A."/>
        </authorList>
    </citation>
    <scope>NUCLEOTIDE SEQUENCE [LARGE SCALE GENOMIC DNA]</scope>
    <source>
        <strain evidence="2 3">CTTW</strain>
    </source>
</reference>
<dbReference type="Gene3D" id="3.40.50.1820">
    <property type="entry name" value="alpha/beta hydrolase"/>
    <property type="match status" value="1"/>
</dbReference>
<keyword evidence="3" id="KW-1185">Reference proteome</keyword>
<evidence type="ECO:0000256" key="1">
    <source>
        <dbReference type="SAM" id="Phobius"/>
    </source>
</evidence>
<evidence type="ECO:0000313" key="3">
    <source>
        <dbReference type="Proteomes" id="UP000515703"/>
    </source>
</evidence>
<dbReference type="Pfam" id="PF07224">
    <property type="entry name" value="Chlorophyllase"/>
    <property type="match status" value="1"/>
</dbReference>
<feature type="transmembrane region" description="Helical" evidence="1">
    <location>
        <begin position="71"/>
        <end position="92"/>
    </location>
</feature>
<dbReference type="InterPro" id="IPR008979">
    <property type="entry name" value="Galactose-bd-like_sf"/>
</dbReference>
<evidence type="ECO:0000313" key="2">
    <source>
        <dbReference type="EMBL" id="BCJ99301.1"/>
    </source>
</evidence>
<feature type="transmembrane region" description="Helical" evidence="1">
    <location>
        <begin position="44"/>
        <end position="65"/>
    </location>
</feature>
<protein>
    <recommendedName>
        <fullName evidence="4">Alpha/beta hydrolase</fullName>
    </recommendedName>
</protein>
<dbReference type="RefSeq" id="WP_185259565.1">
    <property type="nucleotide sequence ID" value="NZ_AP023368.1"/>
</dbReference>
<feature type="transmembrane region" description="Helical" evidence="1">
    <location>
        <begin position="134"/>
        <end position="152"/>
    </location>
</feature>
<dbReference type="PANTHER" id="PTHR33428:SF14">
    <property type="entry name" value="CARBOXYLESTERASE TYPE B DOMAIN-CONTAINING PROTEIN"/>
    <property type="match status" value="1"/>
</dbReference>
<dbReference type="Gene3D" id="2.60.120.430">
    <property type="entry name" value="Galactose-binding lectin"/>
    <property type="match status" value="1"/>
</dbReference>
<keyword evidence="1" id="KW-1133">Transmembrane helix</keyword>
<dbReference type="SUPFAM" id="SSF49785">
    <property type="entry name" value="Galactose-binding domain-like"/>
    <property type="match status" value="1"/>
</dbReference>
<evidence type="ECO:0008006" key="4">
    <source>
        <dbReference type="Google" id="ProtNLM"/>
    </source>
</evidence>
<feature type="transmembrane region" description="Helical" evidence="1">
    <location>
        <begin position="104"/>
        <end position="122"/>
    </location>
</feature>
<proteinExistence type="predicted"/>
<gene>
    <name evidence="2" type="ORF">bsdcttw_23420</name>
</gene>
<dbReference type="Proteomes" id="UP000515703">
    <property type="component" value="Chromosome"/>
</dbReference>
<dbReference type="KEGG" id="acht:bsdcttw_23420"/>
<reference evidence="2 3" key="1">
    <citation type="submission" date="2020-08" db="EMBL/GenBank/DDBJ databases">
        <title>Draft genome sequencing of an Anaerocolumna strain isolated from anoxic soil subjected to BSD treatment.</title>
        <authorList>
            <person name="Uek A."/>
            <person name="Tonouchi A."/>
        </authorList>
    </citation>
    <scope>NUCLEOTIDE SEQUENCE [LARGE SCALE GENOMIC DNA]</scope>
    <source>
        <strain evidence="2 3">CTTW</strain>
    </source>
</reference>
<feature type="transmembrane region" description="Helical" evidence="1">
    <location>
        <begin position="164"/>
        <end position="183"/>
    </location>
</feature>
<dbReference type="SUPFAM" id="SSF53474">
    <property type="entry name" value="alpha/beta-Hydrolases"/>
    <property type="match status" value="1"/>
</dbReference>
<dbReference type="InterPro" id="IPR017395">
    <property type="entry name" value="Chlorophyllase-like"/>
</dbReference>
<accession>A0A7I8DPV5</accession>
<dbReference type="EMBL" id="AP023368">
    <property type="protein sequence ID" value="BCJ99301.1"/>
    <property type="molecule type" value="Genomic_DNA"/>
</dbReference>
<dbReference type="PANTHER" id="PTHR33428">
    <property type="entry name" value="CHLOROPHYLLASE-2, CHLOROPLASTIC"/>
    <property type="match status" value="1"/>
</dbReference>